<reference evidence="2" key="2">
    <citation type="journal article" date="2023" name="Science">
        <title>Genomic signatures of disease resistance in endangered staghorn corals.</title>
        <authorList>
            <person name="Vollmer S.V."/>
            <person name="Selwyn J.D."/>
            <person name="Despard B.A."/>
            <person name="Roesel C.L."/>
        </authorList>
    </citation>
    <scope>NUCLEOTIDE SEQUENCE</scope>
    <source>
        <strain evidence="2">K2</strain>
    </source>
</reference>
<feature type="transmembrane region" description="Helical" evidence="1">
    <location>
        <begin position="215"/>
        <end position="237"/>
    </location>
</feature>
<feature type="transmembrane region" description="Helical" evidence="1">
    <location>
        <begin position="491"/>
        <end position="511"/>
    </location>
</feature>
<comment type="caution">
    <text evidence="2">The sequence shown here is derived from an EMBL/GenBank/DDBJ whole genome shotgun (WGS) entry which is preliminary data.</text>
</comment>
<accession>A0AAD9PY32</accession>
<keyword evidence="1" id="KW-1133">Transmembrane helix</keyword>
<feature type="transmembrane region" description="Helical" evidence="1">
    <location>
        <begin position="116"/>
        <end position="135"/>
    </location>
</feature>
<feature type="transmembrane region" description="Helical" evidence="1">
    <location>
        <begin position="141"/>
        <end position="164"/>
    </location>
</feature>
<evidence type="ECO:0000313" key="3">
    <source>
        <dbReference type="Proteomes" id="UP001249851"/>
    </source>
</evidence>
<evidence type="ECO:0000313" key="2">
    <source>
        <dbReference type="EMBL" id="KAK2550971.1"/>
    </source>
</evidence>
<reference evidence="2" key="1">
    <citation type="journal article" date="2023" name="G3 (Bethesda)">
        <title>Whole genome assembly and annotation of the endangered Caribbean coral Acropora cervicornis.</title>
        <authorList>
            <person name="Selwyn J.D."/>
            <person name="Vollmer S.V."/>
        </authorList>
    </citation>
    <scope>NUCLEOTIDE SEQUENCE</scope>
    <source>
        <strain evidence="2">K2</strain>
    </source>
</reference>
<name>A0AAD9PY32_ACRCE</name>
<organism evidence="2 3">
    <name type="scientific">Acropora cervicornis</name>
    <name type="common">Staghorn coral</name>
    <dbReference type="NCBI Taxonomy" id="6130"/>
    <lineage>
        <taxon>Eukaryota</taxon>
        <taxon>Metazoa</taxon>
        <taxon>Cnidaria</taxon>
        <taxon>Anthozoa</taxon>
        <taxon>Hexacorallia</taxon>
        <taxon>Scleractinia</taxon>
        <taxon>Astrocoeniina</taxon>
        <taxon>Acroporidae</taxon>
        <taxon>Acropora</taxon>
    </lineage>
</organism>
<gene>
    <name evidence="2" type="ORF">P5673_028183</name>
</gene>
<feature type="transmembrane region" description="Helical" evidence="1">
    <location>
        <begin position="419"/>
        <end position="440"/>
    </location>
</feature>
<dbReference type="Proteomes" id="UP001249851">
    <property type="component" value="Unassembled WGS sequence"/>
</dbReference>
<keyword evidence="1" id="KW-0472">Membrane</keyword>
<evidence type="ECO:0000256" key="1">
    <source>
        <dbReference type="SAM" id="Phobius"/>
    </source>
</evidence>
<feature type="transmembrane region" description="Helical" evidence="1">
    <location>
        <begin position="531"/>
        <end position="549"/>
    </location>
</feature>
<dbReference type="AlphaFoldDB" id="A0AAD9PY32"/>
<feature type="transmembrane region" description="Helical" evidence="1">
    <location>
        <begin position="380"/>
        <end position="398"/>
    </location>
</feature>
<feature type="transmembrane region" description="Helical" evidence="1">
    <location>
        <begin position="185"/>
        <end position="203"/>
    </location>
</feature>
<keyword evidence="1" id="KW-0812">Transmembrane</keyword>
<dbReference type="EMBL" id="JARQWQ010000103">
    <property type="protein sequence ID" value="KAK2550971.1"/>
    <property type="molecule type" value="Genomic_DNA"/>
</dbReference>
<feature type="transmembrane region" description="Helical" evidence="1">
    <location>
        <begin position="349"/>
        <end position="368"/>
    </location>
</feature>
<feature type="transmembrane region" description="Helical" evidence="1">
    <location>
        <begin position="452"/>
        <end position="471"/>
    </location>
</feature>
<sequence length="570" mass="64046">MLKLKSLYKKKGIAGLHYLGCYVLQKLHNKHRTSKNWKTSESQQAISALKACKEESKNALESKKLVTSLSHCSKLNNFNSTSFASQVITSSFSMLCYVIVFVISVLSVCFKSIRKFLASPARHIFFLIAGILITGKADVIFYHHLVCVSLVGVVLVLQGAVLFFEKPRSPSDQATLGKHQPSMGLFLTIITPPLCTIELLMLIEEQASNGEASVMLIVNNVVFILQKVIQAAAYVWLRDFKVRESYRENARFYFEALAFFNFIDWLNIQATLDPDFDVEQAKKFYGEWFGFLYRIYKALLIDYRLLCSLLFLEHSFEVEYETGDADMTDGGSSQMEISSPPINSKNRNIGFVVGFCCLLIPLICALHYVQKLHVAASTRAVATLVGSLIILASGGTLLRKNRFDYNEEHTVSGAVKIMVCFFAAAGFSNLMIKAALAVYWAQMESAWHKFRWAGAELVMRGLTTLFLLYLFLKINPRALHLRNPRVKINHFLVPVLMFGITANFVACLVDQQIEQIQGADQTSLLLLNDLGSTMLLGFLIHVGLTFLVMQTSFNRCPHSHSGEEFSPLLL</sequence>
<feature type="transmembrane region" description="Helical" evidence="1">
    <location>
        <begin position="83"/>
        <end position="109"/>
    </location>
</feature>
<proteinExistence type="predicted"/>
<protein>
    <submittedName>
        <fullName evidence="2">Uncharacterized protein</fullName>
    </submittedName>
</protein>
<keyword evidence="3" id="KW-1185">Reference proteome</keyword>